<gene>
    <name evidence="2" type="ORF">HYDPIDRAFT_31843</name>
</gene>
<dbReference type="HOGENOM" id="CLU_035160_3_0_1"/>
<evidence type="ECO:0000313" key="2">
    <source>
        <dbReference type="EMBL" id="KIJ60972.1"/>
    </source>
</evidence>
<accession>A0A0C9WBN4</accession>
<evidence type="ECO:0000313" key="3">
    <source>
        <dbReference type="Proteomes" id="UP000053820"/>
    </source>
</evidence>
<protein>
    <submittedName>
        <fullName evidence="2">Uncharacterized protein</fullName>
    </submittedName>
</protein>
<evidence type="ECO:0000256" key="1">
    <source>
        <dbReference type="SAM" id="MobiDB-lite"/>
    </source>
</evidence>
<feature type="compositionally biased region" description="Basic and acidic residues" evidence="1">
    <location>
        <begin position="309"/>
        <end position="323"/>
    </location>
</feature>
<reference evidence="2 3" key="1">
    <citation type="submission" date="2014-04" db="EMBL/GenBank/DDBJ databases">
        <title>Evolutionary Origins and Diversification of the Mycorrhizal Mutualists.</title>
        <authorList>
            <consortium name="DOE Joint Genome Institute"/>
            <consortium name="Mycorrhizal Genomics Consortium"/>
            <person name="Kohler A."/>
            <person name="Kuo A."/>
            <person name="Nagy L.G."/>
            <person name="Floudas D."/>
            <person name="Copeland A."/>
            <person name="Barry K.W."/>
            <person name="Cichocki N."/>
            <person name="Veneault-Fourrey C."/>
            <person name="LaButti K."/>
            <person name="Lindquist E.A."/>
            <person name="Lipzen A."/>
            <person name="Lundell T."/>
            <person name="Morin E."/>
            <person name="Murat C."/>
            <person name="Riley R."/>
            <person name="Ohm R."/>
            <person name="Sun H."/>
            <person name="Tunlid A."/>
            <person name="Henrissat B."/>
            <person name="Grigoriev I.V."/>
            <person name="Hibbett D.S."/>
            <person name="Martin F."/>
        </authorList>
    </citation>
    <scope>NUCLEOTIDE SEQUENCE [LARGE SCALE GENOMIC DNA]</scope>
    <source>
        <strain evidence="2 3">MD-312</strain>
    </source>
</reference>
<organism evidence="2 3">
    <name type="scientific">Hydnomerulius pinastri MD-312</name>
    <dbReference type="NCBI Taxonomy" id="994086"/>
    <lineage>
        <taxon>Eukaryota</taxon>
        <taxon>Fungi</taxon>
        <taxon>Dikarya</taxon>
        <taxon>Basidiomycota</taxon>
        <taxon>Agaricomycotina</taxon>
        <taxon>Agaricomycetes</taxon>
        <taxon>Agaricomycetidae</taxon>
        <taxon>Boletales</taxon>
        <taxon>Boletales incertae sedis</taxon>
        <taxon>Leucogyrophana</taxon>
    </lineage>
</organism>
<sequence length="377" mass="42176">MAITVAEKVKRARPKLTTTQKAARCEKATGLTNAIDEAREEYHEKAAGIAEKYKRTVKWTKCQLNAGPTCYKLRKPNAWNAFVWKKLQQTNAELDAGSCWKLPAFIAAHRSELLSGYAKLTEVEKEVLRHEVAGLRAGHFKIAQSSTKGLQKQVNAAFVKMEQDWTTIANKTGIEGFYVAVRGDVEHFHEAKIFYTPKARSFMQEISNLDPKRFALKFESWVTGNFDTHADVTQRLPAVKIISLCRKSIQDGLDAVLQKHKLSKRKVNMNYDNYEGRLSRLTALRSKAGLAALFEIRGGLATDELETHKKLNQEHNKRGEAVYKPRKARSRKVVNTSLKSAETVDTEDDEGEGQEDGVGEQHMGEGEAGAGSIKATN</sequence>
<name>A0A0C9WBN4_9AGAM</name>
<keyword evidence="3" id="KW-1185">Reference proteome</keyword>
<dbReference type="OrthoDB" id="3253416at2759"/>
<proteinExistence type="predicted"/>
<dbReference type="AlphaFoldDB" id="A0A0C9WBN4"/>
<feature type="region of interest" description="Disordered" evidence="1">
    <location>
        <begin position="309"/>
        <end position="377"/>
    </location>
</feature>
<dbReference type="Proteomes" id="UP000053820">
    <property type="component" value="Unassembled WGS sequence"/>
</dbReference>
<dbReference type="EMBL" id="KN839867">
    <property type="protein sequence ID" value="KIJ60972.1"/>
    <property type="molecule type" value="Genomic_DNA"/>
</dbReference>
<feature type="compositionally biased region" description="Acidic residues" evidence="1">
    <location>
        <begin position="344"/>
        <end position="358"/>
    </location>
</feature>